<dbReference type="SUPFAM" id="SSF56059">
    <property type="entry name" value="Glutathione synthetase ATP-binding domain-like"/>
    <property type="match status" value="1"/>
</dbReference>
<evidence type="ECO:0000256" key="2">
    <source>
        <dbReference type="ARBA" id="ARBA00022741"/>
    </source>
</evidence>
<dbReference type="PANTHER" id="PTHR43585:SF2">
    <property type="entry name" value="ATP-GRASP ENZYME FSQD"/>
    <property type="match status" value="1"/>
</dbReference>
<proteinExistence type="predicted"/>
<evidence type="ECO:0000256" key="3">
    <source>
        <dbReference type="ARBA" id="ARBA00022840"/>
    </source>
</evidence>
<evidence type="ECO:0000256" key="1">
    <source>
        <dbReference type="ARBA" id="ARBA00022598"/>
    </source>
</evidence>
<protein>
    <submittedName>
        <fullName evidence="6">Putative ATP-grasp superfamily ATP-dependent carboligase</fullName>
    </submittedName>
</protein>
<dbReference type="InterPro" id="IPR011761">
    <property type="entry name" value="ATP-grasp"/>
</dbReference>
<gene>
    <name evidence="6" type="ORF">HNR12_001500</name>
</gene>
<evidence type="ECO:0000256" key="4">
    <source>
        <dbReference type="PROSITE-ProRule" id="PRU00409"/>
    </source>
</evidence>
<dbReference type="PANTHER" id="PTHR43585">
    <property type="entry name" value="FUMIPYRROLE BIOSYNTHESIS PROTEIN C"/>
    <property type="match status" value="1"/>
</dbReference>
<accession>A0A853BIX5</accession>
<dbReference type="EMBL" id="JACCFO010000001">
    <property type="protein sequence ID" value="NYI95223.1"/>
    <property type="molecule type" value="Genomic_DNA"/>
</dbReference>
<dbReference type="Proteomes" id="UP000575985">
    <property type="component" value="Unassembled WGS sequence"/>
</dbReference>
<dbReference type="RefSeq" id="WP_338119739.1">
    <property type="nucleotide sequence ID" value="NZ_JACCFO010000001.1"/>
</dbReference>
<dbReference type="Gene3D" id="3.30.470.20">
    <property type="entry name" value="ATP-grasp fold, B domain"/>
    <property type="match status" value="1"/>
</dbReference>
<name>A0A853BIX5_9ACTN</name>
<keyword evidence="2 4" id="KW-0547">Nucleotide-binding</keyword>
<sequence length="331" mass="37190">MRAQVLEPPGAEQGDSELPRFALVDLEGDARPPEGLEFPMWLKPVKSFSSDLAFRVEDEKEFTEAVDRIREGIGRIGRPFERILARLDLPPEVAEAGGQACLAEEALQGVQVAVEGYVHNGEVVVYGALDSVDYPGSPVFLRHQYPSVLGQDVVARLDDISRRVIAQVGLDSATYSIEYFYDPLTGDINLLEINTRHSQSHAELFEYVDGLPNHDFMVSLGLGREPRMPENRGRYPLAAKWYYRRFTDARVVSVPGREEIDRLTSEIPGLKIKVVPRPGQRLSDMIDQDSYSFELAHIFIGAEDETALRAKYERCVEGLTYEFDDIEAPES</sequence>
<dbReference type="InterPro" id="IPR052032">
    <property type="entry name" value="ATP-dep_AA_Ligase"/>
</dbReference>
<evidence type="ECO:0000313" key="6">
    <source>
        <dbReference type="EMBL" id="NYI95223.1"/>
    </source>
</evidence>
<comment type="caution">
    <text evidence="6">The sequence shown here is derived from an EMBL/GenBank/DDBJ whole genome shotgun (WGS) entry which is preliminary data.</text>
</comment>
<dbReference type="GO" id="GO:0016874">
    <property type="term" value="F:ligase activity"/>
    <property type="evidence" value="ECO:0007669"/>
    <property type="project" value="UniProtKB-KW"/>
</dbReference>
<dbReference type="GO" id="GO:0005524">
    <property type="term" value="F:ATP binding"/>
    <property type="evidence" value="ECO:0007669"/>
    <property type="project" value="UniProtKB-UniRule"/>
</dbReference>
<evidence type="ECO:0000313" key="7">
    <source>
        <dbReference type="Proteomes" id="UP000575985"/>
    </source>
</evidence>
<keyword evidence="3 4" id="KW-0067">ATP-binding</keyword>
<keyword evidence="7" id="KW-1185">Reference proteome</keyword>
<organism evidence="6 7">
    <name type="scientific">Streptomonospora nanhaiensis</name>
    <dbReference type="NCBI Taxonomy" id="1323731"/>
    <lineage>
        <taxon>Bacteria</taxon>
        <taxon>Bacillati</taxon>
        <taxon>Actinomycetota</taxon>
        <taxon>Actinomycetes</taxon>
        <taxon>Streptosporangiales</taxon>
        <taxon>Nocardiopsidaceae</taxon>
        <taxon>Streptomonospora</taxon>
    </lineage>
</organism>
<feature type="domain" description="ATP-grasp" evidence="5">
    <location>
        <begin position="8"/>
        <end position="222"/>
    </location>
</feature>
<dbReference type="PROSITE" id="PS50975">
    <property type="entry name" value="ATP_GRASP"/>
    <property type="match status" value="1"/>
</dbReference>
<evidence type="ECO:0000259" key="5">
    <source>
        <dbReference type="PROSITE" id="PS50975"/>
    </source>
</evidence>
<dbReference type="Pfam" id="PF13535">
    <property type="entry name" value="ATP-grasp_4"/>
    <property type="match status" value="1"/>
</dbReference>
<dbReference type="GO" id="GO:0046872">
    <property type="term" value="F:metal ion binding"/>
    <property type="evidence" value="ECO:0007669"/>
    <property type="project" value="InterPro"/>
</dbReference>
<reference evidence="6 7" key="1">
    <citation type="submission" date="2020-07" db="EMBL/GenBank/DDBJ databases">
        <title>Sequencing the genomes of 1000 actinobacteria strains.</title>
        <authorList>
            <person name="Klenk H.-P."/>
        </authorList>
    </citation>
    <scope>NUCLEOTIDE SEQUENCE [LARGE SCALE GENOMIC DNA]</scope>
    <source>
        <strain evidence="6 7">DSM 45927</strain>
    </source>
</reference>
<keyword evidence="1 6" id="KW-0436">Ligase</keyword>
<dbReference type="AlphaFoldDB" id="A0A853BIX5"/>